<keyword evidence="2" id="KW-1185">Reference proteome</keyword>
<dbReference type="Proteomes" id="UP000476511">
    <property type="component" value="Unassembled WGS sequence"/>
</dbReference>
<reference evidence="1 2" key="1">
    <citation type="submission" date="2019-11" db="EMBL/GenBank/DDBJ databases">
        <title>Agromyces kandeliae sp. nov., isolated from mangrove soil.</title>
        <authorList>
            <person name="Wang R."/>
        </authorList>
    </citation>
    <scope>NUCLEOTIDE SEQUENCE [LARGE SCALE GENOMIC DNA]</scope>
    <source>
        <strain evidence="1 2">Q22</strain>
    </source>
</reference>
<gene>
    <name evidence="1" type="ORF">GJR97_12405</name>
</gene>
<accession>A0A6L5R3C5</accession>
<protein>
    <submittedName>
        <fullName evidence="1">Uncharacterized protein</fullName>
    </submittedName>
</protein>
<evidence type="ECO:0000313" key="2">
    <source>
        <dbReference type="Proteomes" id="UP000476511"/>
    </source>
</evidence>
<name>A0A6L5R3C5_9MICO</name>
<comment type="caution">
    <text evidence="1">The sequence shown here is derived from an EMBL/GenBank/DDBJ whole genome shotgun (WGS) entry which is preliminary data.</text>
</comment>
<sequence>MTDTETSATASEDRERRRPATTLAGLAAAFARARRADVPAYAPRAFDAAMAAWRSATAATEADRATRIDEAVAALGTASERACCSADLLGDVRRRRVGAMYHDRDRSRVTVVLDEAGA</sequence>
<dbReference type="AlphaFoldDB" id="A0A6L5R3C5"/>
<dbReference type="RefSeq" id="WP_154346813.1">
    <property type="nucleotide sequence ID" value="NZ_WKJD01000016.1"/>
</dbReference>
<organism evidence="1 2">
    <name type="scientific">Agromyces kandeliae</name>
    <dbReference type="NCBI Taxonomy" id="2666141"/>
    <lineage>
        <taxon>Bacteria</taxon>
        <taxon>Bacillati</taxon>
        <taxon>Actinomycetota</taxon>
        <taxon>Actinomycetes</taxon>
        <taxon>Micrococcales</taxon>
        <taxon>Microbacteriaceae</taxon>
        <taxon>Agromyces</taxon>
    </lineage>
</organism>
<dbReference type="EMBL" id="WKJD01000016">
    <property type="protein sequence ID" value="MRX44523.1"/>
    <property type="molecule type" value="Genomic_DNA"/>
</dbReference>
<proteinExistence type="predicted"/>
<evidence type="ECO:0000313" key="1">
    <source>
        <dbReference type="EMBL" id="MRX44523.1"/>
    </source>
</evidence>